<dbReference type="Proteomes" id="UP001054889">
    <property type="component" value="Unassembled WGS sequence"/>
</dbReference>
<evidence type="ECO:0000256" key="1">
    <source>
        <dbReference type="ARBA" id="ARBA00007447"/>
    </source>
</evidence>
<dbReference type="AlphaFoldDB" id="A0AAV5DM59"/>
<evidence type="ECO:0000256" key="3">
    <source>
        <dbReference type="ARBA" id="ARBA00022750"/>
    </source>
</evidence>
<dbReference type="PANTHER" id="PTHR47967">
    <property type="entry name" value="OS07G0603500 PROTEIN-RELATED"/>
    <property type="match status" value="1"/>
</dbReference>
<dbReference type="Pfam" id="PF14541">
    <property type="entry name" value="TAXi_C"/>
    <property type="match status" value="1"/>
</dbReference>
<dbReference type="InterPro" id="IPR051708">
    <property type="entry name" value="Plant_Aspart_Prot_A1"/>
</dbReference>
<name>A0AAV5DM59_ELECO</name>
<keyword evidence="8" id="KW-0732">Signal</keyword>
<dbReference type="InterPro" id="IPR032799">
    <property type="entry name" value="TAXi_C"/>
</dbReference>
<reference evidence="10" key="2">
    <citation type="submission" date="2021-12" db="EMBL/GenBank/DDBJ databases">
        <title>Resequencing data analysis of finger millet.</title>
        <authorList>
            <person name="Hatakeyama M."/>
            <person name="Aluri S."/>
            <person name="Balachadran M.T."/>
            <person name="Sivarajan S.R."/>
            <person name="Poveda L."/>
            <person name="Shimizu-Inatsugi R."/>
            <person name="Schlapbach R."/>
            <person name="Sreeman S.M."/>
            <person name="Shimizu K.K."/>
        </authorList>
    </citation>
    <scope>NUCLEOTIDE SEQUENCE</scope>
</reference>
<dbReference type="FunFam" id="2.40.70.10:FF:000033">
    <property type="entry name" value="Aspartyl protease family protein"/>
    <property type="match status" value="1"/>
</dbReference>
<sequence>MHDMDSSIAPLHVLRLFMLLLGTSVVGSTAAPPPSGLRLELTHVDSKGNFTKSQLYRRAAHRSRLRAVTLSGARHGTGYNSATSPTWDTRSKVHWSDQEYVFELAIGTPPVPFVALADTGSDLIWTQSRPCTRCADQSTPIYNPFTSRSFSLEPCASTMCQGTPRFPQRWKCSNATRPQLCRYLYVYGDGAYSRGVMGRDTLTFPGSRPGTFVSVGGVAFGCGNENMGAMFNSTGTVGLGRGPLSLVAQLGFGKFSYCLTNYFHTKLTSPLLFGSLADLTAGGRGGAAVQTTPIVQNPEHATFYYVSLEGISIGDTRLSIPDHVFDIRSDGSGGVIFDSGSSLTDLHETAFTAVASYVDQMLEQPPSNYSELTGPCYTLQPGVELPEMPDMVLHFADGADMRLHRDNYMMHLKEESEMCLTINGNRGMSIIGNFQQQNMHVLYDITEGYLSFVPADCTKLIRQATYIYMHAGAGKN</sequence>
<dbReference type="GO" id="GO:0006508">
    <property type="term" value="P:proteolysis"/>
    <property type="evidence" value="ECO:0007669"/>
    <property type="project" value="UniProtKB-KW"/>
</dbReference>
<protein>
    <recommendedName>
        <fullName evidence="9">Peptidase A1 domain-containing protein</fullName>
    </recommendedName>
</protein>
<dbReference type="SUPFAM" id="SSF50630">
    <property type="entry name" value="Acid proteases"/>
    <property type="match status" value="1"/>
</dbReference>
<proteinExistence type="inferred from homology"/>
<dbReference type="InterPro" id="IPR034161">
    <property type="entry name" value="Pepsin-like_plant"/>
</dbReference>
<evidence type="ECO:0000256" key="7">
    <source>
        <dbReference type="RuleBase" id="RU000454"/>
    </source>
</evidence>
<dbReference type="CDD" id="cd05476">
    <property type="entry name" value="pepsin_A_like_plant"/>
    <property type="match status" value="1"/>
</dbReference>
<keyword evidence="3 7" id="KW-0064">Aspartyl protease</keyword>
<reference evidence="10" key="1">
    <citation type="journal article" date="2018" name="DNA Res.">
        <title>Multiple hybrid de novo genome assembly of finger millet, an orphan allotetraploid crop.</title>
        <authorList>
            <person name="Hatakeyama M."/>
            <person name="Aluri S."/>
            <person name="Balachadran M.T."/>
            <person name="Sivarajan S.R."/>
            <person name="Patrignani A."/>
            <person name="Gruter S."/>
            <person name="Poveda L."/>
            <person name="Shimizu-Inatsugi R."/>
            <person name="Baeten J."/>
            <person name="Francoijs K.J."/>
            <person name="Nataraja K.N."/>
            <person name="Reddy Y.A.N."/>
            <person name="Phadnis S."/>
            <person name="Ravikumar R.L."/>
            <person name="Schlapbach R."/>
            <person name="Sreeman S.M."/>
            <person name="Shimizu K.K."/>
        </authorList>
    </citation>
    <scope>NUCLEOTIDE SEQUENCE</scope>
</reference>
<organism evidence="10 11">
    <name type="scientific">Eleusine coracana subsp. coracana</name>
    <dbReference type="NCBI Taxonomy" id="191504"/>
    <lineage>
        <taxon>Eukaryota</taxon>
        <taxon>Viridiplantae</taxon>
        <taxon>Streptophyta</taxon>
        <taxon>Embryophyta</taxon>
        <taxon>Tracheophyta</taxon>
        <taxon>Spermatophyta</taxon>
        <taxon>Magnoliopsida</taxon>
        <taxon>Liliopsida</taxon>
        <taxon>Poales</taxon>
        <taxon>Poaceae</taxon>
        <taxon>PACMAD clade</taxon>
        <taxon>Chloridoideae</taxon>
        <taxon>Cynodonteae</taxon>
        <taxon>Eleusininae</taxon>
        <taxon>Eleusine</taxon>
    </lineage>
</organism>
<dbReference type="Gene3D" id="2.40.70.10">
    <property type="entry name" value="Acid Proteases"/>
    <property type="match status" value="2"/>
</dbReference>
<dbReference type="InterPro" id="IPR001969">
    <property type="entry name" value="Aspartic_peptidase_AS"/>
</dbReference>
<dbReference type="PRINTS" id="PR00792">
    <property type="entry name" value="PEPSIN"/>
</dbReference>
<dbReference type="PROSITE" id="PS00141">
    <property type="entry name" value="ASP_PROTEASE"/>
    <property type="match status" value="1"/>
</dbReference>
<accession>A0AAV5DM59</accession>
<feature type="domain" description="Peptidase A1" evidence="9">
    <location>
        <begin position="100"/>
        <end position="453"/>
    </location>
</feature>
<comment type="caution">
    <text evidence="10">The sequence shown here is derived from an EMBL/GenBank/DDBJ whole genome shotgun (WGS) entry which is preliminary data.</text>
</comment>
<dbReference type="PROSITE" id="PS51767">
    <property type="entry name" value="PEPTIDASE_A1"/>
    <property type="match status" value="1"/>
</dbReference>
<feature type="active site" evidence="6">
    <location>
        <position position="338"/>
    </location>
</feature>
<dbReference type="GO" id="GO:0005576">
    <property type="term" value="C:extracellular region"/>
    <property type="evidence" value="ECO:0007669"/>
    <property type="project" value="TreeGrafter"/>
</dbReference>
<comment type="similarity">
    <text evidence="1 7">Belongs to the peptidase A1 family.</text>
</comment>
<keyword evidence="4 7" id="KW-0378">Hydrolase</keyword>
<dbReference type="Pfam" id="PF14543">
    <property type="entry name" value="TAXi_N"/>
    <property type="match status" value="1"/>
</dbReference>
<gene>
    <name evidence="10" type="primary">ga29739</name>
    <name evidence="10" type="ORF">PR202_ga29739</name>
</gene>
<keyword evidence="11" id="KW-1185">Reference proteome</keyword>
<evidence type="ECO:0000256" key="6">
    <source>
        <dbReference type="PIRSR" id="PIRSR601461-1"/>
    </source>
</evidence>
<dbReference type="InterPro" id="IPR033121">
    <property type="entry name" value="PEPTIDASE_A1"/>
</dbReference>
<dbReference type="PANTHER" id="PTHR47967:SF29">
    <property type="entry name" value="PEPTIDASE A1 DOMAIN-CONTAINING PROTEIN"/>
    <property type="match status" value="1"/>
</dbReference>
<evidence type="ECO:0000313" key="11">
    <source>
        <dbReference type="Proteomes" id="UP001054889"/>
    </source>
</evidence>
<dbReference type="InterPro" id="IPR021109">
    <property type="entry name" value="Peptidase_aspartic_dom_sf"/>
</dbReference>
<dbReference type="EMBL" id="BQKI01000018">
    <property type="protein sequence ID" value="GJN11540.1"/>
    <property type="molecule type" value="Genomic_DNA"/>
</dbReference>
<feature type="signal peptide" evidence="8">
    <location>
        <begin position="1"/>
        <end position="30"/>
    </location>
</feature>
<dbReference type="InterPro" id="IPR001461">
    <property type="entry name" value="Aspartic_peptidase_A1"/>
</dbReference>
<keyword evidence="5" id="KW-0325">Glycoprotein</keyword>
<evidence type="ECO:0000256" key="4">
    <source>
        <dbReference type="ARBA" id="ARBA00022801"/>
    </source>
</evidence>
<evidence type="ECO:0000259" key="9">
    <source>
        <dbReference type="PROSITE" id="PS51767"/>
    </source>
</evidence>
<dbReference type="GO" id="GO:0004190">
    <property type="term" value="F:aspartic-type endopeptidase activity"/>
    <property type="evidence" value="ECO:0007669"/>
    <property type="project" value="UniProtKB-KW"/>
</dbReference>
<evidence type="ECO:0000313" key="10">
    <source>
        <dbReference type="EMBL" id="GJN11540.1"/>
    </source>
</evidence>
<keyword evidence="2 7" id="KW-0645">Protease</keyword>
<feature type="chain" id="PRO_5043752881" description="Peptidase A1 domain-containing protein" evidence="8">
    <location>
        <begin position="31"/>
        <end position="476"/>
    </location>
</feature>
<dbReference type="InterPro" id="IPR032861">
    <property type="entry name" value="TAXi_N"/>
</dbReference>
<evidence type="ECO:0000256" key="8">
    <source>
        <dbReference type="SAM" id="SignalP"/>
    </source>
</evidence>
<evidence type="ECO:0000256" key="2">
    <source>
        <dbReference type="ARBA" id="ARBA00022670"/>
    </source>
</evidence>
<evidence type="ECO:0000256" key="5">
    <source>
        <dbReference type="ARBA" id="ARBA00023180"/>
    </source>
</evidence>
<feature type="active site" evidence="6">
    <location>
        <position position="118"/>
    </location>
</feature>